<name>A0A4Q1JKY8_9BACT</name>
<reference evidence="3 4" key="1">
    <citation type="submission" date="2019-01" db="EMBL/GenBank/DDBJ databases">
        <title>Ancylomarina salipaludis sp. nov., isolated from a salt marsh.</title>
        <authorList>
            <person name="Yoon J.-H."/>
        </authorList>
    </citation>
    <scope>NUCLEOTIDE SEQUENCE [LARGE SCALE GENOMIC DNA]</scope>
    <source>
        <strain evidence="3 4">SHSM-M15</strain>
    </source>
</reference>
<evidence type="ECO:0000259" key="2">
    <source>
        <dbReference type="SMART" id="SM00471"/>
    </source>
</evidence>
<dbReference type="InterPro" id="IPR006674">
    <property type="entry name" value="HD_domain"/>
</dbReference>
<keyword evidence="1" id="KW-0812">Transmembrane</keyword>
<evidence type="ECO:0000313" key="4">
    <source>
        <dbReference type="Proteomes" id="UP000289703"/>
    </source>
</evidence>
<feature type="transmembrane region" description="Helical" evidence="1">
    <location>
        <begin position="316"/>
        <end position="333"/>
    </location>
</feature>
<comment type="caution">
    <text evidence="3">The sequence shown here is derived from an EMBL/GenBank/DDBJ whole genome shotgun (WGS) entry which is preliminary data.</text>
</comment>
<feature type="transmembrane region" description="Helical" evidence="1">
    <location>
        <begin position="339"/>
        <end position="357"/>
    </location>
</feature>
<protein>
    <submittedName>
        <fullName evidence="3">HDIG domain-containing protein</fullName>
    </submittedName>
</protein>
<dbReference type="InterPro" id="IPR011624">
    <property type="entry name" value="Metal-dep_PHydrolase_7TM_extra"/>
</dbReference>
<feature type="transmembrane region" description="Helical" evidence="1">
    <location>
        <begin position="12"/>
        <end position="32"/>
    </location>
</feature>
<keyword evidence="1" id="KW-1133">Transmembrane helix</keyword>
<gene>
    <name evidence="3" type="ORF">EO244_10360</name>
</gene>
<feature type="transmembrane region" description="Helical" evidence="1">
    <location>
        <begin position="364"/>
        <end position="386"/>
    </location>
</feature>
<proteinExistence type="predicted"/>
<dbReference type="InterPro" id="IPR052722">
    <property type="entry name" value="PgpH_phosphodiesterase"/>
</dbReference>
<sequence length="705" mass="81595">MRKYIRWIRQNIKAIYRVLLFIITLGVLSLIYPNIGNFRYEYQKGKPWMHETLIAPFDFAIHKTEAELAANKDSLLAKYSPYYEYKPEILQQVSSKFNADFEKKWNAYIQTDNFKNLNYKKSTISIEKKRILLYFQDIISGIYDIGIIEASTPQLQIPEKINRSLNNVSEKIETKSLYTPKIAYEFISQSLKNDFKNQSYHVFFQDLNLDTYLTPNLIYNEDMSEKVKNSMLSNISLTKGLVKAGTRIALIGDIIDDDTFRILESLKREYESILGSSQSHYLIMGGQSLLILACLILLFLYLRNFRTQILEDNKKLLFILLLIVLFVGLSSLAMKFPIINIYIIPFVLIPVVLRTLLDSRSALFIYIISLLLNGFLAPNSFEFLFLQLSAGIMAIYSLPQLERRGQLVITAIITFFTYSIVYFAFAITQEGSIQEIEWKNFIWFAINGLLLTFSYSLIYIFEKLFGFISDVTLIELANQNHPVLRQLIQHAPGTFQHSLTVANLAEAAINEIGGNPLLVRTGALYHDIGKMKNPVYFIENQMTNRNPHDNLEFDKSAQIITDHVKYGIQIAKKHKLPQQIIDFIQTHHGAGRVQYFYTSFKNKYPDKEIDEEKFTYPGPDPFSKETAVLMMADSVEAASRSLKEKTPESIENLVISLIDKQISENRFEMADISFKNIHQVKNIFIQMLINIYHARIEYPKEINRD</sequence>
<feature type="transmembrane region" description="Helical" evidence="1">
    <location>
        <begin position="440"/>
        <end position="461"/>
    </location>
</feature>
<dbReference type="NCBIfam" id="TIGR00277">
    <property type="entry name" value="HDIG"/>
    <property type="match status" value="1"/>
</dbReference>
<evidence type="ECO:0000313" key="3">
    <source>
        <dbReference type="EMBL" id="RXQ93970.1"/>
    </source>
</evidence>
<dbReference type="Pfam" id="PF07697">
    <property type="entry name" value="7TMR-HDED"/>
    <property type="match status" value="1"/>
</dbReference>
<dbReference type="Proteomes" id="UP000289703">
    <property type="component" value="Unassembled WGS sequence"/>
</dbReference>
<feature type="transmembrane region" description="Helical" evidence="1">
    <location>
        <begin position="281"/>
        <end position="304"/>
    </location>
</feature>
<dbReference type="CDD" id="cd00077">
    <property type="entry name" value="HDc"/>
    <property type="match status" value="1"/>
</dbReference>
<dbReference type="InterPro" id="IPR006675">
    <property type="entry name" value="HDIG_dom"/>
</dbReference>
<dbReference type="AlphaFoldDB" id="A0A4Q1JKY8"/>
<dbReference type="SUPFAM" id="SSF109604">
    <property type="entry name" value="HD-domain/PDEase-like"/>
    <property type="match status" value="1"/>
</dbReference>
<dbReference type="InterPro" id="IPR003607">
    <property type="entry name" value="HD/PDEase_dom"/>
</dbReference>
<organism evidence="3 4">
    <name type="scientific">Ancylomarina salipaludis</name>
    <dbReference type="NCBI Taxonomy" id="2501299"/>
    <lineage>
        <taxon>Bacteria</taxon>
        <taxon>Pseudomonadati</taxon>
        <taxon>Bacteroidota</taxon>
        <taxon>Bacteroidia</taxon>
        <taxon>Marinilabiliales</taxon>
        <taxon>Marinifilaceae</taxon>
        <taxon>Ancylomarina</taxon>
    </lineage>
</organism>
<dbReference type="OrthoDB" id="9806952at2"/>
<dbReference type="Gene3D" id="1.10.3210.10">
    <property type="entry name" value="Hypothetical protein af1432"/>
    <property type="match status" value="1"/>
</dbReference>
<feature type="transmembrane region" description="Helical" evidence="1">
    <location>
        <begin position="406"/>
        <end position="428"/>
    </location>
</feature>
<dbReference type="Pfam" id="PF01966">
    <property type="entry name" value="HD"/>
    <property type="match status" value="1"/>
</dbReference>
<keyword evidence="1" id="KW-0472">Membrane</keyword>
<dbReference type="InterPro" id="IPR011621">
    <property type="entry name" value="Metal-dep_PHydrolase_7TM_intra"/>
</dbReference>
<dbReference type="Pfam" id="PF07698">
    <property type="entry name" value="7TM-7TMR_HD"/>
    <property type="match status" value="1"/>
</dbReference>
<keyword evidence="4" id="KW-1185">Reference proteome</keyword>
<evidence type="ECO:0000256" key="1">
    <source>
        <dbReference type="SAM" id="Phobius"/>
    </source>
</evidence>
<dbReference type="PANTHER" id="PTHR36442">
    <property type="entry name" value="CYCLIC-DI-AMP PHOSPHODIESTERASE PGPH"/>
    <property type="match status" value="1"/>
</dbReference>
<dbReference type="PANTHER" id="PTHR36442:SF1">
    <property type="entry name" value="CYCLIC-DI-AMP PHOSPHODIESTERASE PGPH"/>
    <property type="match status" value="1"/>
</dbReference>
<dbReference type="SMART" id="SM00471">
    <property type="entry name" value="HDc"/>
    <property type="match status" value="1"/>
</dbReference>
<dbReference type="RefSeq" id="WP_129254603.1">
    <property type="nucleotide sequence ID" value="NZ_SAXA01000008.1"/>
</dbReference>
<feature type="domain" description="HD/PDEase" evidence="2">
    <location>
        <begin position="490"/>
        <end position="647"/>
    </location>
</feature>
<dbReference type="EMBL" id="SAXA01000008">
    <property type="protein sequence ID" value="RXQ93970.1"/>
    <property type="molecule type" value="Genomic_DNA"/>
</dbReference>
<accession>A0A4Q1JKY8</accession>